<evidence type="ECO:0000259" key="3">
    <source>
        <dbReference type="Pfam" id="PF02517"/>
    </source>
</evidence>
<feature type="transmembrane region" description="Helical" evidence="2">
    <location>
        <begin position="113"/>
        <end position="132"/>
    </location>
</feature>
<dbReference type="PANTHER" id="PTHR35797:SF1">
    <property type="entry name" value="PROTEASE"/>
    <property type="match status" value="1"/>
</dbReference>
<feature type="domain" description="CAAX prenyl protease 2/Lysostaphin resistance protein A-like" evidence="3">
    <location>
        <begin position="120"/>
        <end position="222"/>
    </location>
</feature>
<evidence type="ECO:0000256" key="2">
    <source>
        <dbReference type="SAM" id="Phobius"/>
    </source>
</evidence>
<feature type="transmembrane region" description="Helical" evidence="2">
    <location>
        <begin position="153"/>
        <end position="172"/>
    </location>
</feature>
<name>A0ABD6DW29_9EURY</name>
<keyword evidence="2" id="KW-1133">Transmembrane helix</keyword>
<proteinExistence type="predicted"/>
<gene>
    <name evidence="4" type="ORF">ACFSAS_11675</name>
</gene>
<sequence>MAPLRTFVREHRFPTFVVLTFVLTWIPWGVVTVELRAGRSDIVTPLVLLGGFGPFIAAVLTVAGSGDIRSWLGNLVDVGAPLRVWAAAVLVPVGLYVVALAVSVLAGSGFDRAGLLPAAALPAVAFATFVRGGLEEPGWRGLGLPVLQQRIGAFRASVVIGVIWAVWHVPLFLLPGSSQAGTPFALYAAVVVGISVITTWLYNAAGGRVLVPVVFHTLSNAVSVTTAGGFVGDEVASVLALLVVVWALVLVLVWRYDTTRLSSQPLPDGGLDLTTTETGTGQTEDTVAGTSQTNRPE</sequence>
<organism evidence="4 5">
    <name type="scientific">Halobellus litoreus</name>
    <dbReference type="NCBI Taxonomy" id="755310"/>
    <lineage>
        <taxon>Archaea</taxon>
        <taxon>Methanobacteriati</taxon>
        <taxon>Methanobacteriota</taxon>
        <taxon>Stenosarchaea group</taxon>
        <taxon>Halobacteria</taxon>
        <taxon>Halobacteriales</taxon>
        <taxon>Haloferacaceae</taxon>
        <taxon>Halobellus</taxon>
    </lineage>
</organism>
<feature type="transmembrane region" description="Helical" evidence="2">
    <location>
        <begin position="84"/>
        <end position="107"/>
    </location>
</feature>
<dbReference type="PANTHER" id="PTHR35797">
    <property type="entry name" value="PROTEASE-RELATED"/>
    <property type="match status" value="1"/>
</dbReference>
<dbReference type="GO" id="GO:0080120">
    <property type="term" value="P:CAAX-box protein maturation"/>
    <property type="evidence" value="ECO:0007669"/>
    <property type="project" value="UniProtKB-ARBA"/>
</dbReference>
<dbReference type="Pfam" id="PF02517">
    <property type="entry name" value="Rce1-like"/>
    <property type="match status" value="1"/>
</dbReference>
<dbReference type="EC" id="3.4.-.-" evidence="4"/>
<accession>A0ABD6DW29</accession>
<keyword evidence="5" id="KW-1185">Reference proteome</keyword>
<feature type="transmembrane region" description="Helical" evidence="2">
    <location>
        <begin position="12"/>
        <end position="30"/>
    </location>
</feature>
<keyword evidence="2" id="KW-0812">Transmembrane</keyword>
<feature type="compositionally biased region" description="Polar residues" evidence="1">
    <location>
        <begin position="288"/>
        <end position="297"/>
    </location>
</feature>
<dbReference type="AlphaFoldDB" id="A0ABD6DW29"/>
<reference evidence="4 5" key="1">
    <citation type="journal article" date="2019" name="Int. J. Syst. Evol. Microbiol.">
        <title>The Global Catalogue of Microorganisms (GCM) 10K type strain sequencing project: providing services to taxonomists for standard genome sequencing and annotation.</title>
        <authorList>
            <consortium name="The Broad Institute Genomics Platform"/>
            <consortium name="The Broad Institute Genome Sequencing Center for Infectious Disease"/>
            <person name="Wu L."/>
            <person name="Ma J."/>
        </authorList>
    </citation>
    <scope>NUCLEOTIDE SEQUENCE [LARGE SCALE GENOMIC DNA]</scope>
    <source>
        <strain evidence="4 5">CGMCC 1.10387</strain>
    </source>
</reference>
<dbReference type="GO" id="GO:0004175">
    <property type="term" value="F:endopeptidase activity"/>
    <property type="evidence" value="ECO:0007669"/>
    <property type="project" value="UniProtKB-ARBA"/>
</dbReference>
<feature type="transmembrane region" description="Helical" evidence="2">
    <location>
        <begin position="184"/>
        <end position="202"/>
    </location>
</feature>
<protein>
    <submittedName>
        <fullName evidence="4">CPBP family intramembrane glutamic endopeptidase</fullName>
        <ecNumber evidence="4">3.4.-.-</ecNumber>
    </submittedName>
</protein>
<evidence type="ECO:0000313" key="4">
    <source>
        <dbReference type="EMBL" id="MFD1686273.1"/>
    </source>
</evidence>
<dbReference type="InterPro" id="IPR003675">
    <property type="entry name" value="Rce1/LyrA-like_dom"/>
</dbReference>
<feature type="transmembrane region" description="Helical" evidence="2">
    <location>
        <begin position="42"/>
        <end position="63"/>
    </location>
</feature>
<feature type="transmembrane region" description="Helical" evidence="2">
    <location>
        <begin position="236"/>
        <end position="254"/>
    </location>
</feature>
<comment type="caution">
    <text evidence="4">The sequence shown here is derived from an EMBL/GenBank/DDBJ whole genome shotgun (WGS) entry which is preliminary data.</text>
</comment>
<feature type="compositionally biased region" description="Low complexity" evidence="1">
    <location>
        <begin position="268"/>
        <end position="286"/>
    </location>
</feature>
<evidence type="ECO:0000313" key="5">
    <source>
        <dbReference type="Proteomes" id="UP001597092"/>
    </source>
</evidence>
<dbReference type="Proteomes" id="UP001597092">
    <property type="component" value="Unassembled WGS sequence"/>
</dbReference>
<keyword evidence="2" id="KW-0472">Membrane</keyword>
<dbReference type="EMBL" id="JBHUDP010000003">
    <property type="protein sequence ID" value="MFD1686273.1"/>
    <property type="molecule type" value="Genomic_DNA"/>
</dbReference>
<evidence type="ECO:0000256" key="1">
    <source>
        <dbReference type="SAM" id="MobiDB-lite"/>
    </source>
</evidence>
<feature type="transmembrane region" description="Helical" evidence="2">
    <location>
        <begin position="209"/>
        <end position="230"/>
    </location>
</feature>
<dbReference type="InterPro" id="IPR042150">
    <property type="entry name" value="MmRce1-like"/>
</dbReference>
<keyword evidence="4" id="KW-0378">Hydrolase</keyword>
<feature type="region of interest" description="Disordered" evidence="1">
    <location>
        <begin position="267"/>
        <end position="297"/>
    </location>
</feature>
<dbReference type="RefSeq" id="WP_256308901.1">
    <property type="nucleotide sequence ID" value="NZ_JANHAW010000003.1"/>
</dbReference>